<organism evidence="2 3">
    <name type="scientific">Chitinophaga nivalis</name>
    <dbReference type="NCBI Taxonomy" id="2991709"/>
    <lineage>
        <taxon>Bacteria</taxon>
        <taxon>Pseudomonadati</taxon>
        <taxon>Bacteroidota</taxon>
        <taxon>Chitinophagia</taxon>
        <taxon>Chitinophagales</taxon>
        <taxon>Chitinophagaceae</taxon>
        <taxon>Chitinophaga</taxon>
    </lineage>
</organism>
<feature type="transmembrane region" description="Helical" evidence="1">
    <location>
        <begin position="75"/>
        <end position="99"/>
    </location>
</feature>
<keyword evidence="1" id="KW-0812">Transmembrane</keyword>
<feature type="transmembrane region" description="Helical" evidence="1">
    <location>
        <begin position="105"/>
        <end position="128"/>
    </location>
</feature>
<accession>A0ABT3IPS0</accession>
<keyword evidence="3" id="KW-1185">Reference proteome</keyword>
<comment type="caution">
    <text evidence="2">The sequence shown here is derived from an EMBL/GenBank/DDBJ whole genome shotgun (WGS) entry which is preliminary data.</text>
</comment>
<sequence length="166" mass="18512">MNIYFELIAFSLIIGIGATVIMDIYAIVLKRLFNIPSLDYALLGRWIGHFKNGIFFHKTIIQAEKIRYERTIGWIAHYSIGISFACLLLLIWGTGWAYHPTLLPALAIGILTTVAPFFLMQPAFGFGIAAAKTPHPAIARFRSLKTHTIYGIGLYLAALLLSRVMA</sequence>
<feature type="transmembrane region" description="Helical" evidence="1">
    <location>
        <begin position="6"/>
        <end position="28"/>
    </location>
</feature>
<dbReference type="InterPro" id="IPR021329">
    <property type="entry name" value="DUF2938"/>
</dbReference>
<protein>
    <submittedName>
        <fullName evidence="2">DUF2938 domain-containing protein</fullName>
    </submittedName>
</protein>
<dbReference type="Pfam" id="PF11158">
    <property type="entry name" value="DUF2938"/>
    <property type="match status" value="1"/>
</dbReference>
<evidence type="ECO:0000313" key="2">
    <source>
        <dbReference type="EMBL" id="MCW3485942.1"/>
    </source>
</evidence>
<keyword evidence="1" id="KW-1133">Transmembrane helix</keyword>
<keyword evidence="1" id="KW-0472">Membrane</keyword>
<dbReference type="Proteomes" id="UP001207742">
    <property type="component" value="Unassembled WGS sequence"/>
</dbReference>
<dbReference type="EMBL" id="JAPDNS010000002">
    <property type="protein sequence ID" value="MCW3485942.1"/>
    <property type="molecule type" value="Genomic_DNA"/>
</dbReference>
<proteinExistence type="predicted"/>
<name>A0ABT3IPS0_9BACT</name>
<dbReference type="RefSeq" id="WP_264732759.1">
    <property type="nucleotide sequence ID" value="NZ_JAPDNR010000001.1"/>
</dbReference>
<evidence type="ECO:0000256" key="1">
    <source>
        <dbReference type="SAM" id="Phobius"/>
    </source>
</evidence>
<reference evidence="2 3" key="1">
    <citation type="submission" date="2022-10" db="EMBL/GenBank/DDBJ databases">
        <title>Chitinophaga nivalis PC15 sp. nov., isolated from Pyeongchang county, South Korea.</title>
        <authorList>
            <person name="Trinh H.N."/>
        </authorList>
    </citation>
    <scope>NUCLEOTIDE SEQUENCE [LARGE SCALE GENOMIC DNA]</scope>
    <source>
        <strain evidence="2 3">PC14</strain>
    </source>
</reference>
<gene>
    <name evidence="2" type="ORF">OL497_18710</name>
</gene>
<evidence type="ECO:0000313" key="3">
    <source>
        <dbReference type="Proteomes" id="UP001207742"/>
    </source>
</evidence>
<feature type="transmembrane region" description="Helical" evidence="1">
    <location>
        <begin position="148"/>
        <end position="165"/>
    </location>
</feature>